<dbReference type="AlphaFoldDB" id="A0A8K0NQC7"/>
<gene>
    <name evidence="2" type="ORF">FFLO_06535</name>
</gene>
<dbReference type="Proteomes" id="UP000812966">
    <property type="component" value="Unassembled WGS sequence"/>
</dbReference>
<protein>
    <submittedName>
        <fullName evidence="2">Uncharacterized protein</fullName>
    </submittedName>
</protein>
<feature type="region of interest" description="Disordered" evidence="1">
    <location>
        <begin position="183"/>
        <end position="205"/>
    </location>
</feature>
<evidence type="ECO:0000313" key="3">
    <source>
        <dbReference type="Proteomes" id="UP000812966"/>
    </source>
</evidence>
<evidence type="ECO:0000313" key="2">
    <source>
        <dbReference type="EMBL" id="KAG7527870.1"/>
    </source>
</evidence>
<evidence type="ECO:0000256" key="1">
    <source>
        <dbReference type="SAM" id="MobiDB-lite"/>
    </source>
</evidence>
<reference evidence="2" key="1">
    <citation type="submission" date="2020-04" db="EMBL/GenBank/DDBJ databases">
        <title>Analysis of mating type loci in Filobasidium floriforme.</title>
        <authorList>
            <person name="Nowrousian M."/>
        </authorList>
    </citation>
    <scope>NUCLEOTIDE SEQUENCE</scope>
    <source>
        <strain evidence="2">CBS 6242</strain>
    </source>
</reference>
<proteinExistence type="predicted"/>
<keyword evidence="3" id="KW-1185">Reference proteome</keyword>
<organism evidence="2 3">
    <name type="scientific">Filobasidium floriforme</name>
    <dbReference type="NCBI Taxonomy" id="5210"/>
    <lineage>
        <taxon>Eukaryota</taxon>
        <taxon>Fungi</taxon>
        <taxon>Dikarya</taxon>
        <taxon>Basidiomycota</taxon>
        <taxon>Agaricomycotina</taxon>
        <taxon>Tremellomycetes</taxon>
        <taxon>Filobasidiales</taxon>
        <taxon>Filobasidiaceae</taxon>
        <taxon>Filobasidium</taxon>
    </lineage>
</organism>
<name>A0A8K0NQC7_9TREE</name>
<accession>A0A8K0NQC7</accession>
<comment type="caution">
    <text evidence="2">The sequence shown here is derived from an EMBL/GenBank/DDBJ whole genome shotgun (WGS) entry which is preliminary data.</text>
</comment>
<dbReference type="EMBL" id="JABELV010000222">
    <property type="protein sequence ID" value="KAG7527870.1"/>
    <property type="molecule type" value="Genomic_DNA"/>
</dbReference>
<sequence>MHYADFVRLYGPLSGFTCFAFERNNGTLSRVNHNGKTGSDLAAILHRAWHRESSFCAVVNNPAPNATAEEKEALRSMVANRAVIRGTLMLDEARGNAANRTIRLPRPYKPKIRVHLGKYNAYLPLLRYMEQHYSHLNFVDAAYIFDERPTLPKTHQSYRIYTHALYSGFKSVARNKRSKAASLTCPSLPGSVPRSTRDQGETSMPWRPEGWLAGRGISARSSSSLVSGYPCLVTTTSISHSRWSNSFNRGQNGPCRLKTGESQPVKPSGLPYYQVLIHLAIP</sequence>